<comment type="caution">
    <text evidence="6">The sequence shown here is derived from an EMBL/GenBank/DDBJ whole genome shotgun (WGS) entry which is preliminary data.</text>
</comment>
<dbReference type="Proteomes" id="UP000751190">
    <property type="component" value="Unassembled WGS sequence"/>
</dbReference>
<comment type="similarity">
    <text evidence="3">Belongs to the cyclic nucleotide phosphodiesterase family.</text>
</comment>
<evidence type="ECO:0000313" key="7">
    <source>
        <dbReference type="Proteomes" id="UP000751190"/>
    </source>
</evidence>
<protein>
    <recommendedName>
        <fullName evidence="3">Phosphodiesterase</fullName>
        <ecNumber evidence="3">3.1.4.-</ecNumber>
    </recommendedName>
</protein>
<feature type="compositionally biased region" description="Acidic residues" evidence="4">
    <location>
        <begin position="1130"/>
        <end position="1143"/>
    </location>
</feature>
<comment type="cofactor">
    <cofactor evidence="3">
        <name>a divalent metal cation</name>
        <dbReference type="ChEBI" id="CHEBI:60240"/>
    </cofactor>
    <text evidence="3">Binds 2 divalent metal cations per subunit. Site 1 may preferentially bind zinc ions, while site 2 has a preference for magnesium and/or manganese ions.</text>
</comment>
<dbReference type="OrthoDB" id="546632at2759"/>
<dbReference type="GO" id="GO:0046872">
    <property type="term" value="F:metal ion binding"/>
    <property type="evidence" value="ECO:0007669"/>
    <property type="project" value="UniProtKB-KW"/>
</dbReference>
<feature type="compositionally biased region" description="Low complexity" evidence="4">
    <location>
        <begin position="416"/>
        <end position="426"/>
    </location>
</feature>
<evidence type="ECO:0000256" key="2">
    <source>
        <dbReference type="ARBA" id="ARBA00022801"/>
    </source>
</evidence>
<dbReference type="Pfam" id="PF00233">
    <property type="entry name" value="PDEase_I"/>
    <property type="match status" value="1"/>
</dbReference>
<proteinExistence type="inferred from homology"/>
<keyword evidence="1 3" id="KW-0479">Metal-binding</keyword>
<feature type="region of interest" description="Disordered" evidence="4">
    <location>
        <begin position="871"/>
        <end position="928"/>
    </location>
</feature>
<evidence type="ECO:0000259" key="5">
    <source>
        <dbReference type="PROSITE" id="PS51845"/>
    </source>
</evidence>
<feature type="compositionally biased region" description="Basic and acidic residues" evidence="4">
    <location>
        <begin position="439"/>
        <end position="452"/>
    </location>
</feature>
<dbReference type="EC" id="3.1.4.-" evidence="3"/>
<reference evidence="6" key="1">
    <citation type="submission" date="2021-05" db="EMBL/GenBank/DDBJ databases">
        <title>The genome of the haptophyte Pavlova lutheri (Diacronema luteri, Pavlovales) - a model for lipid biosynthesis in eukaryotic algae.</title>
        <authorList>
            <person name="Hulatt C.J."/>
            <person name="Posewitz M.C."/>
        </authorList>
    </citation>
    <scope>NUCLEOTIDE SEQUENCE</scope>
    <source>
        <strain evidence="6">NIVA-4/92</strain>
    </source>
</reference>
<feature type="region of interest" description="Disordered" evidence="4">
    <location>
        <begin position="404"/>
        <end position="475"/>
    </location>
</feature>
<accession>A0A8J5Y136</accession>
<feature type="compositionally biased region" description="Low complexity" evidence="4">
    <location>
        <begin position="298"/>
        <end position="323"/>
    </location>
</feature>
<feature type="compositionally biased region" description="Basic and acidic residues" evidence="4">
    <location>
        <begin position="1169"/>
        <end position="1180"/>
    </location>
</feature>
<keyword evidence="7" id="KW-1185">Reference proteome</keyword>
<dbReference type="InterPro" id="IPR023174">
    <property type="entry name" value="PDEase_CS"/>
</dbReference>
<feature type="domain" description="PDEase" evidence="5">
    <location>
        <begin position="496"/>
        <end position="869"/>
    </location>
</feature>
<evidence type="ECO:0000313" key="6">
    <source>
        <dbReference type="EMBL" id="KAG8469414.1"/>
    </source>
</evidence>
<evidence type="ECO:0000256" key="3">
    <source>
        <dbReference type="RuleBase" id="RU363067"/>
    </source>
</evidence>
<feature type="region of interest" description="Disordered" evidence="4">
    <location>
        <begin position="1011"/>
        <end position="1180"/>
    </location>
</feature>
<feature type="region of interest" description="Disordered" evidence="4">
    <location>
        <begin position="171"/>
        <end position="200"/>
    </location>
</feature>
<evidence type="ECO:0000256" key="1">
    <source>
        <dbReference type="ARBA" id="ARBA00022723"/>
    </source>
</evidence>
<feature type="region of interest" description="Disordered" evidence="4">
    <location>
        <begin position="603"/>
        <end position="635"/>
    </location>
</feature>
<dbReference type="GO" id="GO:0007165">
    <property type="term" value="P:signal transduction"/>
    <property type="evidence" value="ECO:0007669"/>
    <property type="project" value="InterPro"/>
</dbReference>
<dbReference type="PANTHER" id="PTHR11347">
    <property type="entry name" value="CYCLIC NUCLEOTIDE PHOSPHODIESTERASE"/>
    <property type="match status" value="1"/>
</dbReference>
<feature type="compositionally biased region" description="Low complexity" evidence="4">
    <location>
        <begin position="1014"/>
        <end position="1024"/>
    </location>
</feature>
<dbReference type="PROSITE" id="PS51845">
    <property type="entry name" value="PDEASE_I_2"/>
    <property type="match status" value="1"/>
</dbReference>
<keyword evidence="2 3" id="KW-0378">Hydrolase</keyword>
<evidence type="ECO:0000256" key="4">
    <source>
        <dbReference type="SAM" id="MobiDB-lite"/>
    </source>
</evidence>
<dbReference type="InterPro" id="IPR002073">
    <property type="entry name" value="PDEase_catalytic_dom"/>
</dbReference>
<dbReference type="Gene3D" id="1.10.1300.10">
    <property type="entry name" value="3'5'-cyclic nucleotide phosphodiesterase, catalytic domain"/>
    <property type="match status" value="1"/>
</dbReference>
<dbReference type="InterPro" id="IPR036971">
    <property type="entry name" value="PDEase_catalytic_dom_sf"/>
</dbReference>
<name>A0A8J5Y136_DIALT</name>
<dbReference type="GO" id="GO:0004114">
    <property type="term" value="F:3',5'-cyclic-nucleotide phosphodiesterase activity"/>
    <property type="evidence" value="ECO:0007669"/>
    <property type="project" value="InterPro"/>
</dbReference>
<organism evidence="6 7">
    <name type="scientific">Diacronema lutheri</name>
    <name type="common">Unicellular marine alga</name>
    <name type="synonym">Monochrysis lutheri</name>
    <dbReference type="NCBI Taxonomy" id="2081491"/>
    <lineage>
        <taxon>Eukaryota</taxon>
        <taxon>Haptista</taxon>
        <taxon>Haptophyta</taxon>
        <taxon>Pavlovophyceae</taxon>
        <taxon>Pavlovales</taxon>
        <taxon>Pavlovaceae</taxon>
        <taxon>Diacronema</taxon>
    </lineage>
</organism>
<dbReference type="EMBL" id="JAGTXO010000002">
    <property type="protein sequence ID" value="KAG8469414.1"/>
    <property type="molecule type" value="Genomic_DNA"/>
</dbReference>
<feature type="region of interest" description="Disordered" evidence="4">
    <location>
        <begin position="294"/>
        <end position="332"/>
    </location>
</feature>
<gene>
    <name evidence="6" type="ORF">KFE25_005869</name>
</gene>
<sequence>MASSGVLSIRLEELSDLPLNPVAHPDGSAVQVVATLLQGSRRDQRTSAPLAYASTASWAEDEVLEFGGVLRGARLFLDAYAHHGVQLPVAGDEDAVEALPLRGSSLLGKVAVCVDELPSDMQLSATRPLLVGRLRFRLAYACAHGSVGEPVGVHAPAVRVRLSAPDDAHDSLGAEAVPPLPLHSLRAGQRRRPSLNGRPLAQLGRAPSIVVSEAEDDDELELLLAQLAGETHPADDDANEAAGGANASETDAHATLAAMSGPDAARVLRQHRVLSLLGARSLASPTSLLLQLARKHTSPAPRGHAAAPAGSAAASSDGASKPPSGRPSPRRHSWAASKYLVNVEGTLPMRASDSALDRVRASADARTDGVQANRLFDDSEFSDFVSDYTRDVHLERIESPGRNRRHALVSARKFSSRPQSSCRSHSGNASPLSFATAAERNRDAAARTDALRHSHVPRGAPLGDGSDADDEPPMPQIDAIATRAVPVSAQVPLGPSDPQVRALLAAFAPSADGRPAPRMLDWSFDIFEVEAILGPATLPFLVVSYVRTLPLLAELDVDPLCFARYLSDLAVAYRPLPYHSVTHGADAFHALVNLLERGLCPPARDGSDSESASDGDGDGGACSRRGSRTSRASFAPQCGSGPDLWELTPAEMLGMLVGMAAHDVDHTGQNNAFHIATGSELAITYNDVSVLENHHCAFAFRTLAHPERNFADVLRPAEYKEFRETMIAVILGTDMAKHFEHVAHLLSTIEGGSALNLSGSVTDRRFLMQTAAHAADISNACRQTALAVRWSERVTVEFYAQGDEEKRRGMAVTKFFDRQHVQLAKSQLGFFDFIVTPLFEPLSKLIPCADLLTQLHANRAYWAARLEEDETTTDRHSAHAEGGAPDDGAGGGAESRALSGADESASAVAPAGTSGSPPHAPSADCADGTPALPTLTSLAAAVGFVPAAAEAERYGEDEWLAAREAEDRLAPSGMRAHADSLKLRDRRPSVASIPEMAEVDAFDDEAEQQLCAQPSPRASPSAPRFAGTRTPTLRTSPARWPAEPTPTLDCTLGAPLGMPSVDTSSADNGAGARGAGTPERAPRTLEAEELAQPMSDSATEGCARSADDEPRPPPPRAAESGEALAHPMDSSEEGEEGEEEGEGDGAHAARSRALVPESLDSRAGGGDPAAEHAAHDDGAL</sequence>
<dbReference type="PROSITE" id="PS00126">
    <property type="entry name" value="PDEASE_I_1"/>
    <property type="match status" value="1"/>
</dbReference>
<dbReference type="AlphaFoldDB" id="A0A8J5Y136"/>
<dbReference type="SUPFAM" id="SSF109604">
    <property type="entry name" value="HD-domain/PDEase-like"/>
    <property type="match status" value="1"/>
</dbReference>